<evidence type="ECO:0000256" key="10">
    <source>
        <dbReference type="ARBA" id="ARBA00023136"/>
    </source>
</evidence>
<keyword evidence="3" id="KW-0645">Protease</keyword>
<evidence type="ECO:0000256" key="7">
    <source>
        <dbReference type="ARBA" id="ARBA00022833"/>
    </source>
</evidence>
<evidence type="ECO:0000313" key="14">
    <source>
        <dbReference type="Proteomes" id="UP000663090"/>
    </source>
</evidence>
<keyword evidence="9 13" id="KW-0482">Metalloprotease</keyword>
<dbReference type="RefSeq" id="WP_206714788.1">
    <property type="nucleotide sequence ID" value="NZ_CP071091.1"/>
</dbReference>
<evidence type="ECO:0000256" key="3">
    <source>
        <dbReference type="ARBA" id="ARBA00022670"/>
    </source>
</evidence>
<keyword evidence="6" id="KW-0378">Hydrolase</keyword>
<dbReference type="PANTHER" id="PTHR43221">
    <property type="entry name" value="PROTEASE HTPX"/>
    <property type="match status" value="1"/>
</dbReference>
<evidence type="ECO:0000256" key="6">
    <source>
        <dbReference type="ARBA" id="ARBA00022801"/>
    </source>
</evidence>
<evidence type="ECO:0000256" key="11">
    <source>
        <dbReference type="SAM" id="Phobius"/>
    </source>
</evidence>
<dbReference type="PANTHER" id="PTHR43221:SF2">
    <property type="entry name" value="PROTEASE HTPX HOMOLOG"/>
    <property type="match status" value="1"/>
</dbReference>
<comment type="cofactor">
    <cofactor evidence="1">
        <name>Zn(2+)</name>
        <dbReference type="ChEBI" id="CHEBI:29105"/>
    </cofactor>
</comment>
<dbReference type="Gene3D" id="3.30.2010.10">
    <property type="entry name" value="Metalloproteases ('zincins'), catalytic domain"/>
    <property type="match status" value="1"/>
</dbReference>
<accession>A0ABX7N379</accession>
<proteinExistence type="predicted"/>
<dbReference type="InterPro" id="IPR050083">
    <property type="entry name" value="HtpX_protease"/>
</dbReference>
<sequence>MSSSGVGRRALLTVVLWVGFWLMGFVVVAALLWLPFTEMFVTGGLGLSGIIAGAGAVTVLWALRPRGWFAPREQSDVAPLTREGFPALFALLDEVAVRAKAKAPKKVYLFGEASAYITMESKWFGLRRSPVVGIGLPLFAFLEREELASVLAHEYGHHQGGDLALGPWVYRTRRSIALAVDALEDSAFFLDVPFQLYGRFFLRTSSAVSRSQELKADALAASVCGVDAASAALRKVYALAPYWQAYLEHDLLPLFHEQVGVPMLEGFRRFLAEPRRRAEMEQGIEEALMRPASPWDSHPLLEERLRSMGSSGNAAATVLELLPLSGCVELLGGEREAESAWVERSIRGSLVSFQWEEVAEKVISPGMQKDWAGSNLDPKRMPLDALPGLLKEGEALWNRVRPQGIDVLSPEGKRQQVRRMLVGWLGTALVHRGFMLEVRPGASLRLVLGDICVEPASILRRLASGELSEAEYLAACEVLEDAAAAQRAG</sequence>
<evidence type="ECO:0000256" key="1">
    <source>
        <dbReference type="ARBA" id="ARBA00001947"/>
    </source>
</evidence>
<keyword evidence="10 11" id="KW-0472">Membrane</keyword>
<protein>
    <submittedName>
        <fullName evidence="13">M48 family metalloprotease</fullName>
    </submittedName>
</protein>
<gene>
    <name evidence="13" type="ORF">JY572_32785</name>
</gene>
<feature type="domain" description="Peptidase M48" evidence="12">
    <location>
        <begin position="91"/>
        <end position="307"/>
    </location>
</feature>
<keyword evidence="5" id="KW-0479">Metal-binding</keyword>
<dbReference type="EMBL" id="CP071091">
    <property type="protein sequence ID" value="QSQ13083.1"/>
    <property type="molecule type" value="Genomic_DNA"/>
</dbReference>
<keyword evidence="2" id="KW-1003">Cell membrane</keyword>
<dbReference type="Proteomes" id="UP000663090">
    <property type="component" value="Chromosome"/>
</dbReference>
<keyword evidence="7" id="KW-0862">Zinc</keyword>
<evidence type="ECO:0000313" key="13">
    <source>
        <dbReference type="EMBL" id="QSQ13083.1"/>
    </source>
</evidence>
<evidence type="ECO:0000259" key="12">
    <source>
        <dbReference type="Pfam" id="PF01435"/>
    </source>
</evidence>
<dbReference type="GO" id="GO:0008237">
    <property type="term" value="F:metallopeptidase activity"/>
    <property type="evidence" value="ECO:0007669"/>
    <property type="project" value="UniProtKB-KW"/>
</dbReference>
<evidence type="ECO:0000256" key="2">
    <source>
        <dbReference type="ARBA" id="ARBA00022475"/>
    </source>
</evidence>
<keyword evidence="8 11" id="KW-1133">Transmembrane helix</keyword>
<reference evidence="13 14" key="1">
    <citation type="submission" date="2021-02" db="EMBL/GenBank/DDBJ databases">
        <title>De Novo genome assembly of isolated myxobacteria.</title>
        <authorList>
            <person name="Stevens D.C."/>
        </authorList>
    </citation>
    <scope>NUCLEOTIDE SEQUENCE [LARGE SCALE GENOMIC DNA]</scope>
    <source>
        <strain evidence="13 14">SCHIC003</strain>
    </source>
</reference>
<keyword evidence="4 11" id="KW-0812">Transmembrane</keyword>
<feature type="transmembrane region" description="Helical" evidence="11">
    <location>
        <begin position="12"/>
        <end position="34"/>
    </location>
</feature>
<keyword evidence="14" id="KW-1185">Reference proteome</keyword>
<evidence type="ECO:0000256" key="9">
    <source>
        <dbReference type="ARBA" id="ARBA00023049"/>
    </source>
</evidence>
<feature type="transmembrane region" description="Helical" evidence="11">
    <location>
        <begin position="40"/>
        <end position="63"/>
    </location>
</feature>
<dbReference type="Pfam" id="PF01435">
    <property type="entry name" value="Peptidase_M48"/>
    <property type="match status" value="1"/>
</dbReference>
<evidence type="ECO:0000256" key="8">
    <source>
        <dbReference type="ARBA" id="ARBA00022989"/>
    </source>
</evidence>
<dbReference type="InterPro" id="IPR001915">
    <property type="entry name" value="Peptidase_M48"/>
</dbReference>
<evidence type="ECO:0000256" key="4">
    <source>
        <dbReference type="ARBA" id="ARBA00022692"/>
    </source>
</evidence>
<name>A0ABX7N379_9BACT</name>
<dbReference type="CDD" id="cd07328">
    <property type="entry name" value="M48_Ste24p_like"/>
    <property type="match status" value="1"/>
</dbReference>
<evidence type="ECO:0000256" key="5">
    <source>
        <dbReference type="ARBA" id="ARBA00022723"/>
    </source>
</evidence>
<organism evidence="13 14">
    <name type="scientific">Myxococcus landrumensis</name>
    <dbReference type="NCBI Taxonomy" id="2813577"/>
    <lineage>
        <taxon>Bacteria</taxon>
        <taxon>Pseudomonadati</taxon>
        <taxon>Myxococcota</taxon>
        <taxon>Myxococcia</taxon>
        <taxon>Myxococcales</taxon>
        <taxon>Cystobacterineae</taxon>
        <taxon>Myxococcaceae</taxon>
        <taxon>Myxococcus</taxon>
    </lineage>
</organism>